<feature type="transmembrane region" description="Helical" evidence="1">
    <location>
        <begin position="278"/>
        <end position="302"/>
    </location>
</feature>
<accession>A0A174CTF5</accession>
<dbReference type="RefSeq" id="WP_042395337.1">
    <property type="nucleotide sequence ID" value="NZ_CYYT01000009.1"/>
</dbReference>
<reference evidence="3 4" key="1">
    <citation type="submission" date="2015-09" db="EMBL/GenBank/DDBJ databases">
        <authorList>
            <consortium name="Pathogen Informatics"/>
        </authorList>
    </citation>
    <scope>NUCLEOTIDE SEQUENCE [LARGE SCALE GENOMIC DNA]</scope>
    <source>
        <strain evidence="3 4">2789STDY5834855</strain>
    </source>
</reference>
<gene>
    <name evidence="3" type="ORF">ERS852470_01573</name>
</gene>
<protein>
    <recommendedName>
        <fullName evidence="2">NERD domain-containing protein</fullName>
    </recommendedName>
</protein>
<evidence type="ECO:0000256" key="1">
    <source>
        <dbReference type="SAM" id="Phobius"/>
    </source>
</evidence>
<dbReference type="EMBL" id="CYZV01000015">
    <property type="protein sequence ID" value="CUO15379.1"/>
    <property type="molecule type" value="Genomic_DNA"/>
</dbReference>
<dbReference type="OrthoDB" id="1938066at2"/>
<name>A0A174CTF5_9CLOT</name>
<dbReference type="Proteomes" id="UP000095558">
    <property type="component" value="Unassembled WGS sequence"/>
</dbReference>
<dbReference type="AlphaFoldDB" id="A0A174CTF5"/>
<organism evidence="3 4">
    <name type="scientific">Clostridium disporicum</name>
    <dbReference type="NCBI Taxonomy" id="84024"/>
    <lineage>
        <taxon>Bacteria</taxon>
        <taxon>Bacillati</taxon>
        <taxon>Bacillota</taxon>
        <taxon>Clostridia</taxon>
        <taxon>Eubacteriales</taxon>
        <taxon>Clostridiaceae</taxon>
        <taxon>Clostridium</taxon>
    </lineage>
</organism>
<sequence>MLLVLGDIILFTFRIIFTLLKFIIKAIVKTLTFILTKPFLRFPFLLFTIGFFLHIKFNTLATIYFLYLVNICAIKFKIYEKIYIDLSYLFDTIFNSYKVSHNLRALKNDSIILNNIHLENNDEDSCLIDDLVITNSGVFAIKTLTYPYTDFTKNKYSNEIAFDNEDLNDDTILDNNVLNKIYDECTNCYNILQDILSSDIPITNIIALPQKSLVIKQNEVLDTPIVTAEDLPYFIKNKINKDSTYSPLKIKETVLQNKSWSFDILLDKLLSFLNHSKFIILFISLFIITYYIYITFVTYIFFKFVSL</sequence>
<evidence type="ECO:0000259" key="2">
    <source>
        <dbReference type="Pfam" id="PF08378"/>
    </source>
</evidence>
<feature type="domain" description="NERD" evidence="2">
    <location>
        <begin position="97"/>
        <end position="206"/>
    </location>
</feature>
<keyword evidence="1" id="KW-0472">Membrane</keyword>
<keyword evidence="1" id="KW-1133">Transmembrane helix</keyword>
<keyword evidence="1" id="KW-0812">Transmembrane</keyword>
<dbReference type="GeneID" id="83010911"/>
<evidence type="ECO:0000313" key="3">
    <source>
        <dbReference type="EMBL" id="CUO15379.1"/>
    </source>
</evidence>
<proteinExistence type="predicted"/>
<evidence type="ECO:0000313" key="4">
    <source>
        <dbReference type="Proteomes" id="UP000095558"/>
    </source>
</evidence>
<dbReference type="Pfam" id="PF08378">
    <property type="entry name" value="NERD"/>
    <property type="match status" value="1"/>
</dbReference>
<dbReference type="InterPro" id="IPR011528">
    <property type="entry name" value="NERD"/>
</dbReference>
<feature type="transmembrane region" description="Helical" evidence="1">
    <location>
        <begin position="6"/>
        <end position="27"/>
    </location>
</feature>